<proteinExistence type="predicted"/>
<keyword evidence="3" id="KW-1185">Reference proteome</keyword>
<accession>A0ABW8TUR8</accession>
<sequence>MIIGVAMAIMTVTVIVLIASYKSTVTSMKESDIYIKNHKKYNND</sequence>
<organism evidence="2 3">
    <name type="scientific">Candidatus Clostridium radicumherbarum</name>
    <dbReference type="NCBI Taxonomy" id="3381662"/>
    <lineage>
        <taxon>Bacteria</taxon>
        <taxon>Bacillati</taxon>
        <taxon>Bacillota</taxon>
        <taxon>Clostridia</taxon>
        <taxon>Eubacteriales</taxon>
        <taxon>Clostridiaceae</taxon>
        <taxon>Clostridium</taxon>
    </lineage>
</organism>
<dbReference type="Proteomes" id="UP001623661">
    <property type="component" value="Unassembled WGS sequence"/>
</dbReference>
<dbReference type="RefSeq" id="WP_406766096.1">
    <property type="nucleotide sequence ID" value="NZ_JBJHZY010000003.1"/>
</dbReference>
<protein>
    <recommendedName>
        <fullName evidence="4">YtzI protein</fullName>
    </recommendedName>
</protein>
<evidence type="ECO:0000256" key="1">
    <source>
        <dbReference type="SAM" id="Phobius"/>
    </source>
</evidence>
<dbReference type="EMBL" id="JBJHZY010000003">
    <property type="protein sequence ID" value="MFL0269475.1"/>
    <property type="molecule type" value="Genomic_DNA"/>
</dbReference>
<feature type="transmembrane region" description="Helical" evidence="1">
    <location>
        <begin position="6"/>
        <end position="25"/>
    </location>
</feature>
<reference evidence="2 3" key="1">
    <citation type="submission" date="2024-11" db="EMBL/GenBank/DDBJ databases">
        <authorList>
            <person name="Heng Y.C."/>
            <person name="Lim A.C.H."/>
            <person name="Lee J.K.Y."/>
            <person name="Kittelmann S."/>
        </authorList>
    </citation>
    <scope>NUCLEOTIDE SEQUENCE [LARGE SCALE GENOMIC DNA]</scope>
    <source>
        <strain evidence="2 3">WILCCON 0202</strain>
    </source>
</reference>
<gene>
    <name evidence="2" type="ORF">ACJDUH_15400</name>
</gene>
<keyword evidence="1" id="KW-0472">Membrane</keyword>
<keyword evidence="1" id="KW-0812">Transmembrane</keyword>
<evidence type="ECO:0000313" key="2">
    <source>
        <dbReference type="EMBL" id="MFL0269475.1"/>
    </source>
</evidence>
<evidence type="ECO:0000313" key="3">
    <source>
        <dbReference type="Proteomes" id="UP001623661"/>
    </source>
</evidence>
<comment type="caution">
    <text evidence="2">The sequence shown here is derived from an EMBL/GenBank/DDBJ whole genome shotgun (WGS) entry which is preliminary data.</text>
</comment>
<keyword evidence="1" id="KW-1133">Transmembrane helix</keyword>
<evidence type="ECO:0008006" key="4">
    <source>
        <dbReference type="Google" id="ProtNLM"/>
    </source>
</evidence>
<name>A0ABW8TUR8_9CLOT</name>